<accession>A0ABP5BWM7</accession>
<comment type="caution">
    <text evidence="4">The sequence shown here is derived from an EMBL/GenBank/DDBJ whole genome shotgun (WGS) entry which is preliminary data.</text>
</comment>
<organism evidence="4 5">
    <name type="scientific">Amycolatopsis minnesotensis</name>
    <dbReference type="NCBI Taxonomy" id="337894"/>
    <lineage>
        <taxon>Bacteria</taxon>
        <taxon>Bacillati</taxon>
        <taxon>Actinomycetota</taxon>
        <taxon>Actinomycetes</taxon>
        <taxon>Pseudonocardiales</taxon>
        <taxon>Pseudonocardiaceae</taxon>
        <taxon>Amycolatopsis</taxon>
    </lineage>
</organism>
<dbReference type="InterPro" id="IPR011032">
    <property type="entry name" value="GroES-like_sf"/>
</dbReference>
<dbReference type="InterPro" id="IPR013154">
    <property type="entry name" value="ADH-like_N"/>
</dbReference>
<name>A0ABP5BWM7_9PSEU</name>
<sequence length="315" mass="32897">MRAVVVDASQELTVADVPEPAAGPGEVLIEAEAIGVGYMDVMRLRDGSTSAGSIPGLEVLGRVRAAGSGVPEGLIGRRVLAQPDFGGYAEQVAVGADRLLPVPDGADPVEMVALGLNALVAEGAVHRTGVLPGDRVLVRGAGGGIGVLATQIARARGAEVTAVTSSPERAERLRALGAAKTVDRTRPEDTYGTYDVVVDTVAGPRVREHLELLRPNGRYVLCGGVGGVPGPDVFEPLLRDFHRSSTLLAFSLRSVAPEERGKSWERVLALHDGGGLAAVLDRSFPLTEAAAALQWVERGKSFGKVVLLQGQQRFP</sequence>
<dbReference type="SUPFAM" id="SSF50129">
    <property type="entry name" value="GroES-like"/>
    <property type="match status" value="1"/>
</dbReference>
<evidence type="ECO:0000313" key="4">
    <source>
        <dbReference type="EMBL" id="GAA1952423.1"/>
    </source>
</evidence>
<proteinExistence type="predicted"/>
<evidence type="ECO:0000259" key="3">
    <source>
        <dbReference type="SMART" id="SM00829"/>
    </source>
</evidence>
<dbReference type="Pfam" id="PF13602">
    <property type="entry name" value="ADH_zinc_N_2"/>
    <property type="match status" value="1"/>
</dbReference>
<dbReference type="Gene3D" id="3.90.180.10">
    <property type="entry name" value="Medium-chain alcohol dehydrogenases, catalytic domain"/>
    <property type="match status" value="1"/>
</dbReference>
<protein>
    <submittedName>
        <fullName evidence="4">Zinc-dependent alcohol dehydrogenase family protein</fullName>
    </submittedName>
</protein>
<dbReference type="EMBL" id="BAAANN010000007">
    <property type="protein sequence ID" value="GAA1952423.1"/>
    <property type="molecule type" value="Genomic_DNA"/>
</dbReference>
<dbReference type="PANTHER" id="PTHR48106">
    <property type="entry name" value="QUINONE OXIDOREDUCTASE PIG3-RELATED"/>
    <property type="match status" value="1"/>
</dbReference>
<dbReference type="Gene3D" id="3.40.50.720">
    <property type="entry name" value="NAD(P)-binding Rossmann-like Domain"/>
    <property type="match status" value="1"/>
</dbReference>
<dbReference type="InterPro" id="IPR002364">
    <property type="entry name" value="Quin_OxRdtase/zeta-crystal_CS"/>
</dbReference>
<dbReference type="SMART" id="SM00829">
    <property type="entry name" value="PKS_ER"/>
    <property type="match status" value="1"/>
</dbReference>
<evidence type="ECO:0000256" key="1">
    <source>
        <dbReference type="ARBA" id="ARBA00022857"/>
    </source>
</evidence>
<dbReference type="SUPFAM" id="SSF51735">
    <property type="entry name" value="NAD(P)-binding Rossmann-fold domains"/>
    <property type="match status" value="1"/>
</dbReference>
<gene>
    <name evidence="4" type="ORF">GCM10009754_21780</name>
</gene>
<keyword evidence="1" id="KW-0521">NADP</keyword>
<evidence type="ECO:0000313" key="5">
    <source>
        <dbReference type="Proteomes" id="UP001501116"/>
    </source>
</evidence>
<reference evidence="5" key="1">
    <citation type="journal article" date="2019" name="Int. J. Syst. Evol. Microbiol.">
        <title>The Global Catalogue of Microorganisms (GCM) 10K type strain sequencing project: providing services to taxonomists for standard genome sequencing and annotation.</title>
        <authorList>
            <consortium name="The Broad Institute Genomics Platform"/>
            <consortium name="The Broad Institute Genome Sequencing Center for Infectious Disease"/>
            <person name="Wu L."/>
            <person name="Ma J."/>
        </authorList>
    </citation>
    <scope>NUCLEOTIDE SEQUENCE [LARGE SCALE GENOMIC DNA]</scope>
    <source>
        <strain evidence="5">JCM 14545</strain>
    </source>
</reference>
<dbReference type="Proteomes" id="UP001501116">
    <property type="component" value="Unassembled WGS sequence"/>
</dbReference>
<dbReference type="PANTHER" id="PTHR48106:SF18">
    <property type="entry name" value="QUINONE OXIDOREDUCTASE PIG3"/>
    <property type="match status" value="1"/>
</dbReference>
<dbReference type="RefSeq" id="WP_344416334.1">
    <property type="nucleotide sequence ID" value="NZ_BAAANN010000007.1"/>
</dbReference>
<evidence type="ECO:0000256" key="2">
    <source>
        <dbReference type="ARBA" id="ARBA00023002"/>
    </source>
</evidence>
<dbReference type="PROSITE" id="PS01162">
    <property type="entry name" value="QOR_ZETA_CRYSTAL"/>
    <property type="match status" value="1"/>
</dbReference>
<keyword evidence="2" id="KW-0560">Oxidoreductase</keyword>
<dbReference type="InterPro" id="IPR036291">
    <property type="entry name" value="NAD(P)-bd_dom_sf"/>
</dbReference>
<keyword evidence="5" id="KW-1185">Reference proteome</keyword>
<dbReference type="Pfam" id="PF08240">
    <property type="entry name" value="ADH_N"/>
    <property type="match status" value="1"/>
</dbReference>
<feature type="domain" description="Enoyl reductase (ER)" evidence="3">
    <location>
        <begin position="7"/>
        <end position="307"/>
    </location>
</feature>
<dbReference type="InterPro" id="IPR020843">
    <property type="entry name" value="ER"/>
</dbReference>